<dbReference type="PANTHER" id="PTHR46430">
    <property type="entry name" value="PROTEIN SKT5-RELATED"/>
    <property type="match status" value="1"/>
</dbReference>
<evidence type="ECO:0000313" key="3">
    <source>
        <dbReference type="EMBL" id="ANB12497.1"/>
    </source>
</evidence>
<feature type="compositionally biased region" description="Low complexity" evidence="2">
    <location>
        <begin position="49"/>
        <end position="73"/>
    </location>
</feature>
<dbReference type="InterPro" id="IPR051726">
    <property type="entry name" value="Chitin_Synth_Reg"/>
</dbReference>
<dbReference type="Gene3D" id="1.25.40.10">
    <property type="entry name" value="Tetratricopeptide repeat domain"/>
    <property type="match status" value="2"/>
</dbReference>
<feature type="compositionally biased region" description="Polar residues" evidence="2">
    <location>
        <begin position="668"/>
        <end position="692"/>
    </location>
</feature>
<sequence>MSHYHPQYPPQPQAQAQALQSHGGARQGSARPPNINTGYYPPQPGYGGQQHPHPSQPHQHQHHQPQQQPQPGYSGSGNGAYPPIKGSGATGAVGMGGGGAYPTNPPLKSPTEVPLKSPIGGFPGRPSGSPHSQGHASQGYRQPAPANSHGQTSNSHWRPPQPGYGASPQGYPQNGQYGQQGYPTSQGSRNQIPHASSSQQLEFPPPRRPQIQKSHSSHGLGTHASSSQPQGYPQAQQGYQYQQAPKSQAPTSQPYPGQQPRQGHQSPQRQGQPQGHSQGHPQSHPQYDQQPAPQQDYQNGQYQQTQYEKGYSQPPQGQYSQYPQGQSQPAPAQYNQQPHAAPPPQTQQQRPNSGSRQPTSASNGYRGEPNMIPGSMGPGPGPYGRSQTSNPSGGRYSASQPELSDRRMNPPVAANPHYSPDTSHSSLVSPQRSASPAGGYARPGPQPRHRSAGGPSGHPNGPGVGSSGVHDGPGGRSYSTPAVHSPYNQGYNDYPSESYQNEAYPVEATNIQRNQVEYSQPPVDERSLKSPTSPTFYQAPGNKAANISTNKIPPASTIGISPISPLAAEYRKELPESPIQLYDDGDMYSSIHTPPPPSDNDPSSPFAARAIADTDTSSPAETADVLNMYLEDENSYLPGNSQDPARSQARGYQGSDQSVPPMVPPHQTPVTRQPKQPQGQSQRNMNGVNSNVRPPPVTVASQHSTQRAVTDAGAHQHQYSSSSHHSSGSSTGQAESSKPPPVRQYGTQPAVDPLNEVPPNAKPKVLTVEEFERIRKLAKLHNNDPALQLEFAKKLVEASQKLTREYSDSNTVAKPNTRVDSKTERRNRENWMNQAYKIVKKLSGNPYADAVFYLASNYSSGGLGLETDHEKAYELYMKAAKLEQAEAAYRVAVCNEIGAGTKRDPVKAVMWYKKAAQMGDVSAMYKLGMISLNGLLGQSKSLMEAVTWLQRAADKADAENPHAVHELGLLYERADSYINDSMNDLGTSTMLLKDDHKAFELFVKAAKLGYPPSQFRLGCCYEYGTLGCPIDPKRSIAWYSRAAEKGEPESELALSGWYLTGSEGILQQSDTEAYLWARKAAEKGLAKAEYALGYFSEVGIGVKVDRDEAKKWYYKAAAQKHPKALSKIQELR</sequence>
<feature type="compositionally biased region" description="Polar residues" evidence="2">
    <location>
        <begin position="129"/>
        <end position="140"/>
    </location>
</feature>
<dbReference type="SMART" id="SM00671">
    <property type="entry name" value="SEL1"/>
    <property type="match status" value="7"/>
</dbReference>
<keyword evidence="4" id="KW-1185">Reference proteome</keyword>
<evidence type="ECO:0000313" key="4">
    <source>
        <dbReference type="Proteomes" id="UP000189580"/>
    </source>
</evidence>
<feature type="region of interest" description="Disordered" evidence="2">
    <location>
        <begin position="575"/>
        <end position="761"/>
    </location>
</feature>
<proteinExistence type="predicted"/>
<gene>
    <name evidence="3" type="primary">ACK1</name>
    <name evidence="3" type="ORF">AWJ20_753</name>
</gene>
<protein>
    <submittedName>
        <fullName evidence="3">Ack1p</fullName>
    </submittedName>
</protein>
<organism evidence="3 4">
    <name type="scientific">Sugiyamaella lignohabitans</name>
    <dbReference type="NCBI Taxonomy" id="796027"/>
    <lineage>
        <taxon>Eukaryota</taxon>
        <taxon>Fungi</taxon>
        <taxon>Dikarya</taxon>
        <taxon>Ascomycota</taxon>
        <taxon>Saccharomycotina</taxon>
        <taxon>Dipodascomycetes</taxon>
        <taxon>Dipodascales</taxon>
        <taxon>Trichomonascaceae</taxon>
        <taxon>Sugiyamaella</taxon>
    </lineage>
</organism>
<feature type="compositionally biased region" description="Low complexity" evidence="2">
    <location>
        <begin position="224"/>
        <end position="245"/>
    </location>
</feature>
<feature type="compositionally biased region" description="Low complexity" evidence="2">
    <location>
        <begin position="168"/>
        <end position="183"/>
    </location>
</feature>
<feature type="compositionally biased region" description="Polar residues" evidence="2">
    <location>
        <begin position="420"/>
        <end position="434"/>
    </location>
</feature>
<feature type="compositionally biased region" description="Polar residues" evidence="2">
    <location>
        <begin position="477"/>
        <end position="501"/>
    </location>
</feature>
<dbReference type="PANTHER" id="PTHR46430:SF3">
    <property type="entry name" value="ACTIVATOR OF C KINASE PROTEIN 1"/>
    <property type="match status" value="1"/>
</dbReference>
<dbReference type="EMBL" id="CP014501">
    <property type="protein sequence ID" value="ANB12497.1"/>
    <property type="molecule type" value="Genomic_DNA"/>
</dbReference>
<feature type="compositionally biased region" description="Gly residues" evidence="2">
    <location>
        <begin position="454"/>
        <end position="475"/>
    </location>
</feature>
<feature type="compositionally biased region" description="Basic and acidic residues" evidence="2">
    <location>
        <begin position="817"/>
        <end position="826"/>
    </location>
</feature>
<keyword evidence="1" id="KW-0677">Repeat</keyword>
<feature type="region of interest" description="Disordered" evidence="2">
    <location>
        <begin position="807"/>
        <end position="826"/>
    </location>
</feature>
<feature type="compositionally biased region" description="Polar residues" evidence="2">
    <location>
        <begin position="352"/>
        <end position="363"/>
    </location>
</feature>
<dbReference type="KEGG" id="slb:AWJ20_753"/>
<dbReference type="RefSeq" id="XP_018734974.1">
    <property type="nucleotide sequence ID" value="XM_018882713.1"/>
</dbReference>
<feature type="compositionally biased region" description="Low complexity" evidence="2">
    <location>
        <begin position="256"/>
        <end position="339"/>
    </location>
</feature>
<feature type="region of interest" description="Disordered" evidence="2">
    <location>
        <begin position="1"/>
        <end position="558"/>
    </location>
</feature>
<dbReference type="SUPFAM" id="SSF81901">
    <property type="entry name" value="HCP-like"/>
    <property type="match status" value="1"/>
</dbReference>
<feature type="compositionally biased region" description="Polar residues" evidence="2">
    <location>
        <begin position="385"/>
        <end position="402"/>
    </location>
</feature>
<evidence type="ECO:0000256" key="1">
    <source>
        <dbReference type="ARBA" id="ARBA00022737"/>
    </source>
</evidence>
<feature type="compositionally biased region" description="Polar residues" evidence="2">
    <location>
        <begin position="699"/>
        <end position="708"/>
    </location>
</feature>
<evidence type="ECO:0000256" key="2">
    <source>
        <dbReference type="SAM" id="MobiDB-lite"/>
    </source>
</evidence>
<feature type="compositionally biased region" description="Polar residues" evidence="2">
    <location>
        <begin position="246"/>
        <end position="255"/>
    </location>
</feature>
<feature type="compositionally biased region" description="Polar residues" evidence="2">
    <location>
        <begin position="509"/>
        <end position="518"/>
    </location>
</feature>
<feature type="compositionally biased region" description="Polar residues" evidence="2">
    <location>
        <begin position="184"/>
        <end position="201"/>
    </location>
</feature>
<name>A0A161HIT8_9ASCO</name>
<dbReference type="Pfam" id="PF08238">
    <property type="entry name" value="Sel1"/>
    <property type="match status" value="7"/>
</dbReference>
<dbReference type="Proteomes" id="UP000189580">
    <property type="component" value="Chromosome a"/>
</dbReference>
<dbReference type="InterPro" id="IPR011990">
    <property type="entry name" value="TPR-like_helical_dom_sf"/>
</dbReference>
<dbReference type="AlphaFoldDB" id="A0A161HIT8"/>
<accession>A0A161HIT8</accession>
<feature type="compositionally biased region" description="Low complexity" evidence="2">
    <location>
        <begin position="712"/>
        <end position="737"/>
    </location>
</feature>
<reference evidence="3 4" key="1">
    <citation type="submission" date="2016-02" db="EMBL/GenBank/DDBJ databases">
        <title>Complete genome sequence and transcriptome regulation of the pentose utilising yeast Sugiyamaella lignohabitans.</title>
        <authorList>
            <person name="Bellasio M."/>
            <person name="Peymann A."/>
            <person name="Valli M."/>
            <person name="Sipitzky M."/>
            <person name="Graf A."/>
            <person name="Sauer M."/>
            <person name="Marx H."/>
            <person name="Mattanovich D."/>
        </authorList>
    </citation>
    <scope>NUCLEOTIDE SEQUENCE [LARGE SCALE GENOMIC DNA]</scope>
    <source>
        <strain evidence="3 4">CBS 10342</strain>
    </source>
</reference>
<feature type="compositionally biased region" description="Gly residues" evidence="2">
    <location>
        <begin position="88"/>
        <end position="100"/>
    </location>
</feature>
<dbReference type="OrthoDB" id="272077at2759"/>
<dbReference type="InterPro" id="IPR006597">
    <property type="entry name" value="Sel1-like"/>
</dbReference>
<dbReference type="GeneID" id="30037820"/>